<evidence type="ECO:0000313" key="1">
    <source>
        <dbReference type="EMBL" id="KAE9394188.1"/>
    </source>
</evidence>
<sequence>MGLTALNARESYTVVDKSGRIITVLAGKPRDNNWDAIMAELAQKLKDVRGKMSFSKKQKVHKHGKFTSVSVGNSFGGGSQRPGMMAFYSTTNRLILMSLIAFSSFQRLVSFTNCVFECFAANTFGLYCEDLNTLFASNPKLTRWFRNSVFAGISFNMGPFTVAWPHTDSHNLAFGWCTITALGNFDPDKGGHLILWDLGLVTWFPPGSTILIPSTLLTHSNVPIQPRDECYSIIQYSSSGLFCWIYNSFMSDKDFLAKAMPEMKRRRAKDQKARWGNGLHMFSLWDDVWARFMSKQ</sequence>
<dbReference type="EMBL" id="ML769555">
    <property type="protein sequence ID" value="KAE9394188.1"/>
    <property type="molecule type" value="Genomic_DNA"/>
</dbReference>
<dbReference type="AlphaFoldDB" id="A0A6A4H951"/>
<protein>
    <submittedName>
        <fullName evidence="1">Uncharacterized protein</fullName>
    </submittedName>
</protein>
<dbReference type="Proteomes" id="UP000799118">
    <property type="component" value="Unassembled WGS sequence"/>
</dbReference>
<evidence type="ECO:0000313" key="2">
    <source>
        <dbReference type="Proteomes" id="UP000799118"/>
    </source>
</evidence>
<dbReference type="Gene3D" id="3.60.130.30">
    <property type="match status" value="1"/>
</dbReference>
<accession>A0A6A4H951</accession>
<dbReference type="OrthoDB" id="3202607at2759"/>
<gene>
    <name evidence="1" type="ORF">BT96DRAFT_828078</name>
</gene>
<organism evidence="1 2">
    <name type="scientific">Gymnopus androsaceus JB14</name>
    <dbReference type="NCBI Taxonomy" id="1447944"/>
    <lineage>
        <taxon>Eukaryota</taxon>
        <taxon>Fungi</taxon>
        <taxon>Dikarya</taxon>
        <taxon>Basidiomycota</taxon>
        <taxon>Agaricomycotina</taxon>
        <taxon>Agaricomycetes</taxon>
        <taxon>Agaricomycetidae</taxon>
        <taxon>Agaricales</taxon>
        <taxon>Marasmiineae</taxon>
        <taxon>Omphalotaceae</taxon>
        <taxon>Gymnopus</taxon>
    </lineage>
</organism>
<proteinExistence type="predicted"/>
<name>A0A6A4H951_9AGAR</name>
<keyword evidence="2" id="KW-1185">Reference proteome</keyword>
<reference evidence="1" key="1">
    <citation type="journal article" date="2019" name="Environ. Microbiol.">
        <title>Fungal ecological strategies reflected in gene transcription - a case study of two litter decomposers.</title>
        <authorList>
            <person name="Barbi F."/>
            <person name="Kohler A."/>
            <person name="Barry K."/>
            <person name="Baskaran P."/>
            <person name="Daum C."/>
            <person name="Fauchery L."/>
            <person name="Ihrmark K."/>
            <person name="Kuo A."/>
            <person name="LaButti K."/>
            <person name="Lipzen A."/>
            <person name="Morin E."/>
            <person name="Grigoriev I.V."/>
            <person name="Henrissat B."/>
            <person name="Lindahl B."/>
            <person name="Martin F."/>
        </authorList>
    </citation>
    <scope>NUCLEOTIDE SEQUENCE</scope>
    <source>
        <strain evidence="1">JB14</strain>
    </source>
</reference>